<name>A0A135LR99_PENPA</name>
<comment type="caution">
    <text evidence="2">The sequence shown here is derived from an EMBL/GenBank/DDBJ whole genome shotgun (WGS) entry which is preliminary data.</text>
</comment>
<evidence type="ECO:0000313" key="2">
    <source>
        <dbReference type="EMBL" id="KXG51439.1"/>
    </source>
</evidence>
<dbReference type="STRING" id="5078.A0A135LR99"/>
<proteinExistence type="predicted"/>
<organism evidence="2 3">
    <name type="scientific">Penicillium patulum</name>
    <name type="common">Penicillium griseofulvum</name>
    <dbReference type="NCBI Taxonomy" id="5078"/>
    <lineage>
        <taxon>Eukaryota</taxon>
        <taxon>Fungi</taxon>
        <taxon>Dikarya</taxon>
        <taxon>Ascomycota</taxon>
        <taxon>Pezizomycotina</taxon>
        <taxon>Eurotiomycetes</taxon>
        <taxon>Eurotiomycetidae</taxon>
        <taxon>Eurotiales</taxon>
        <taxon>Aspergillaceae</taxon>
        <taxon>Penicillium</taxon>
    </lineage>
</organism>
<dbReference type="OrthoDB" id="4524525at2759"/>
<keyword evidence="3" id="KW-1185">Reference proteome</keyword>
<feature type="compositionally biased region" description="Low complexity" evidence="1">
    <location>
        <begin position="213"/>
        <end position="235"/>
    </location>
</feature>
<dbReference type="RefSeq" id="XP_040649975.1">
    <property type="nucleotide sequence ID" value="XM_040797164.1"/>
</dbReference>
<protein>
    <submittedName>
        <fullName evidence="2">Uncharacterized protein</fullName>
    </submittedName>
</protein>
<feature type="compositionally biased region" description="Acidic residues" evidence="1">
    <location>
        <begin position="203"/>
        <end position="212"/>
    </location>
</feature>
<gene>
    <name evidence="2" type="ORF">PGRI_094510</name>
</gene>
<dbReference type="OMA" id="YLVHAHC"/>
<dbReference type="AlphaFoldDB" id="A0A135LR99"/>
<evidence type="ECO:0000313" key="3">
    <source>
        <dbReference type="Proteomes" id="UP000070168"/>
    </source>
</evidence>
<dbReference type="GeneID" id="63712464"/>
<feature type="compositionally biased region" description="Acidic residues" evidence="1">
    <location>
        <begin position="179"/>
        <end position="192"/>
    </location>
</feature>
<dbReference type="Proteomes" id="UP000070168">
    <property type="component" value="Unassembled WGS sequence"/>
</dbReference>
<accession>A0A135LR99</accession>
<reference evidence="2 3" key="1">
    <citation type="journal article" date="2016" name="BMC Genomics">
        <title>Genome sequencing and secondary metabolism of the postharvest pathogen Penicillium griseofulvum.</title>
        <authorList>
            <person name="Banani H."/>
            <person name="Marcet-Houben M."/>
            <person name="Ballester A.R."/>
            <person name="Abbruscato P."/>
            <person name="Gonzalez-Candelas L."/>
            <person name="Gabaldon T."/>
            <person name="Spadaro D."/>
        </authorList>
    </citation>
    <scope>NUCLEOTIDE SEQUENCE [LARGE SCALE GENOMIC DNA]</scope>
    <source>
        <strain evidence="2 3">PG3</strain>
    </source>
</reference>
<sequence length="389" mass="44627">MDDEQERWKTYDDRAKKYVLVPSTEVEKTIFHKNPRIWSALYRGIVVEPNQRHCLTGITVFDGEWGAQKFPRSRHQARIGSRLDSIFMPKYAADLLEELGSAQVISPEGPDLYWPPTERPGYLVHAHCWALLGHVIEGGIVRIELNLDTFVQAACHFWKKDSSRVSDYEDRIINEISPDSDELSFDSVESPESDGIPPVLDEIPPDSDEIPPDSDSPSTPYSDGISPDSYSTSPSSRKKEERFFRTMRARDLNPLFVPKLEEAMQRNRIRGKVHPHVGFGNFPLHLAILIIDAVIPAKYTAIDVQNARNLLEAFRWTLPDGYWQKRCDSSLLFELTNLKKTKSQMDWQALGLDVLSRLLIEDKSTNGLMNRERVLLVMNHIKKRFIKLL</sequence>
<feature type="region of interest" description="Disordered" evidence="1">
    <location>
        <begin position="179"/>
        <end position="238"/>
    </location>
</feature>
<dbReference type="EMBL" id="LHQR01000030">
    <property type="protein sequence ID" value="KXG51439.1"/>
    <property type="molecule type" value="Genomic_DNA"/>
</dbReference>
<evidence type="ECO:0000256" key="1">
    <source>
        <dbReference type="SAM" id="MobiDB-lite"/>
    </source>
</evidence>